<dbReference type="PRINTS" id="PR01415">
    <property type="entry name" value="ANKYRIN"/>
</dbReference>
<dbReference type="Pfam" id="PF12796">
    <property type="entry name" value="Ank_2"/>
    <property type="match status" value="3"/>
</dbReference>
<dbReference type="Proteomes" id="UP001056648">
    <property type="component" value="Chromosome 2"/>
</dbReference>
<gene>
    <name evidence="4" type="ORF">NDR89_24535</name>
</gene>
<protein>
    <submittedName>
        <fullName evidence="4">Ankyrin repeat domain-containing protein</fullName>
    </submittedName>
</protein>
<dbReference type="Pfam" id="PF00023">
    <property type="entry name" value="Ank"/>
    <property type="match status" value="1"/>
</dbReference>
<name>A0ABY4VR63_9BURK</name>
<accession>A0ABY4VR63</accession>
<keyword evidence="5" id="KW-1185">Reference proteome</keyword>
<dbReference type="InterPro" id="IPR002110">
    <property type="entry name" value="Ankyrin_rpt"/>
</dbReference>
<organism evidence="4 5">
    <name type="scientific">Cupriavidus gilardii</name>
    <dbReference type="NCBI Taxonomy" id="82541"/>
    <lineage>
        <taxon>Bacteria</taxon>
        <taxon>Pseudomonadati</taxon>
        <taxon>Pseudomonadota</taxon>
        <taxon>Betaproteobacteria</taxon>
        <taxon>Burkholderiales</taxon>
        <taxon>Burkholderiaceae</taxon>
        <taxon>Cupriavidus</taxon>
    </lineage>
</organism>
<dbReference type="PROSITE" id="PS50297">
    <property type="entry name" value="ANK_REP_REGION"/>
    <property type="match status" value="5"/>
</dbReference>
<proteinExistence type="predicted"/>
<feature type="repeat" description="ANK" evidence="3">
    <location>
        <begin position="284"/>
        <end position="316"/>
    </location>
</feature>
<evidence type="ECO:0000256" key="3">
    <source>
        <dbReference type="PROSITE-ProRule" id="PRU00023"/>
    </source>
</evidence>
<feature type="repeat" description="ANK" evidence="3">
    <location>
        <begin position="251"/>
        <end position="283"/>
    </location>
</feature>
<dbReference type="PANTHER" id="PTHR24198">
    <property type="entry name" value="ANKYRIN REPEAT AND PROTEIN KINASE DOMAIN-CONTAINING PROTEIN"/>
    <property type="match status" value="1"/>
</dbReference>
<dbReference type="PANTHER" id="PTHR24198:SF165">
    <property type="entry name" value="ANKYRIN REPEAT-CONTAINING PROTEIN-RELATED"/>
    <property type="match status" value="1"/>
</dbReference>
<dbReference type="PROSITE" id="PS50088">
    <property type="entry name" value="ANK_REPEAT"/>
    <property type="match status" value="6"/>
</dbReference>
<keyword evidence="2 3" id="KW-0040">ANK repeat</keyword>
<dbReference type="RefSeq" id="WP_198751237.1">
    <property type="nucleotide sequence ID" value="NZ_CP098736.1"/>
</dbReference>
<evidence type="ECO:0000256" key="1">
    <source>
        <dbReference type="ARBA" id="ARBA00022737"/>
    </source>
</evidence>
<dbReference type="SUPFAM" id="SSF48403">
    <property type="entry name" value="Ankyrin repeat"/>
    <property type="match status" value="2"/>
</dbReference>
<feature type="repeat" description="ANK" evidence="3">
    <location>
        <begin position="352"/>
        <end position="392"/>
    </location>
</feature>
<dbReference type="Gene3D" id="1.25.40.20">
    <property type="entry name" value="Ankyrin repeat-containing domain"/>
    <property type="match status" value="4"/>
</dbReference>
<sequence length="452" mass="45859">MVLPTRSFIDAKPAGAPGGAPTVEAAAVADLHAAIARGDAAAVDTLAGAQPALLRLPDPGGNTALHRALLAGGELKTVEALLRHGADPALTNADGDTALHLAFRIRPSAPQLVRALLRQLEQQGMHAAKLALSARNADRRPPVAVAPLADGGALAGDAALTATIGELVADYLDWLASSGTDELAHAAGSGDIGQLRPWLARPESLSLPLSPRGHGALAIAAGRGQLAAMRELIAAAQPHGAWLVDLASFPDGETPLARAATFGQREAVALLLAHGAAVDSRDAARRTPLMRATVYGHADVAATLLAAGADPRARQAEGWTPLHYAAAALHPEVVAMLVMHGAGDGIQQRNAAMRTPLLLAVGSDELGRSPAVRARTVTLLLQAGASVDAADQHGMTALMVAARSGDAGVVGLLLDAGANAQLRNAKGHTALTLAQSAGQRDVAALLAPRSPV</sequence>
<reference evidence="4" key="1">
    <citation type="submission" date="2022-06" db="EMBL/GenBank/DDBJ databases">
        <title>Complete genome sequence and characterization of Cupriavidus gilardii QJ1 isolated from contaminating cells.</title>
        <authorList>
            <person name="Qi J."/>
        </authorList>
    </citation>
    <scope>NUCLEOTIDE SEQUENCE</scope>
    <source>
        <strain evidence="4">QJ1</strain>
    </source>
</reference>
<evidence type="ECO:0000313" key="4">
    <source>
        <dbReference type="EMBL" id="USE79741.1"/>
    </source>
</evidence>
<evidence type="ECO:0000313" key="5">
    <source>
        <dbReference type="Proteomes" id="UP001056648"/>
    </source>
</evidence>
<dbReference type="EMBL" id="CP098736">
    <property type="protein sequence ID" value="USE79741.1"/>
    <property type="molecule type" value="Genomic_DNA"/>
</dbReference>
<dbReference type="InterPro" id="IPR036770">
    <property type="entry name" value="Ankyrin_rpt-contain_sf"/>
</dbReference>
<feature type="repeat" description="ANK" evidence="3">
    <location>
        <begin position="60"/>
        <end position="93"/>
    </location>
</feature>
<dbReference type="SMART" id="SM00248">
    <property type="entry name" value="ANK"/>
    <property type="match status" value="7"/>
</dbReference>
<feature type="repeat" description="ANK" evidence="3">
    <location>
        <begin position="317"/>
        <end position="349"/>
    </location>
</feature>
<keyword evidence="1" id="KW-0677">Repeat</keyword>
<evidence type="ECO:0000256" key="2">
    <source>
        <dbReference type="ARBA" id="ARBA00023043"/>
    </source>
</evidence>
<feature type="repeat" description="ANK" evidence="3">
    <location>
        <begin position="393"/>
        <end position="425"/>
    </location>
</feature>